<dbReference type="EMBL" id="CAGKOT010000046">
    <property type="protein sequence ID" value="CAB5382398.1"/>
    <property type="molecule type" value="Genomic_DNA"/>
</dbReference>
<evidence type="ECO:0000313" key="4">
    <source>
        <dbReference type="EMBL" id="CAB5396260.1"/>
    </source>
</evidence>
<evidence type="ECO:0000313" key="3">
    <source>
        <dbReference type="EMBL" id="CAB5383454.1"/>
    </source>
</evidence>
<dbReference type="AlphaFoldDB" id="A0A915ZQQ3"/>
<dbReference type="Proteomes" id="UP000684084">
    <property type="component" value="Unassembled WGS sequence"/>
</dbReference>
<name>A0A915ZQQ3_9GLOM</name>
<dbReference type="OrthoDB" id="2441748at2759"/>
<comment type="caution">
    <text evidence="3">The sequence shown here is derived from an EMBL/GenBank/DDBJ whole genome shotgun (WGS) entry which is preliminary data.</text>
</comment>
<protein>
    <submittedName>
        <fullName evidence="3">Uncharacterized protein</fullName>
    </submittedName>
</protein>
<dbReference type="EMBL" id="CAGKOT010000048">
    <property type="protein sequence ID" value="CAB5383454.1"/>
    <property type="molecule type" value="Genomic_DNA"/>
</dbReference>
<accession>A0A915ZQQ3</accession>
<evidence type="ECO:0000313" key="1">
    <source>
        <dbReference type="EMBL" id="CAB5354895.1"/>
    </source>
</evidence>
<proteinExistence type="predicted"/>
<dbReference type="EMBL" id="CAGKOT010000009">
    <property type="protein sequence ID" value="CAB5354895.1"/>
    <property type="molecule type" value="Genomic_DNA"/>
</dbReference>
<dbReference type="EMBL" id="CAGKOT010000117">
    <property type="protein sequence ID" value="CAB5396260.1"/>
    <property type="molecule type" value="Genomic_DNA"/>
</dbReference>
<dbReference type="VEuPathDB" id="FungiDB:RhiirFUN_019033"/>
<sequence>MKNCVKLQKKFLILCKSNIWKNPAFKSEFANIQSKGTYVTDVIVPLLRTTLKDLIIGNVNLLSTAEKQSKASATRRKNYKKQEK</sequence>
<organism evidence="3 5">
    <name type="scientific">Rhizophagus irregularis</name>
    <dbReference type="NCBI Taxonomy" id="588596"/>
    <lineage>
        <taxon>Eukaryota</taxon>
        <taxon>Fungi</taxon>
        <taxon>Fungi incertae sedis</taxon>
        <taxon>Mucoromycota</taxon>
        <taxon>Glomeromycotina</taxon>
        <taxon>Glomeromycetes</taxon>
        <taxon>Glomerales</taxon>
        <taxon>Glomeraceae</taxon>
        <taxon>Rhizophagus</taxon>
    </lineage>
</organism>
<reference evidence="3" key="1">
    <citation type="submission" date="2020-05" db="EMBL/GenBank/DDBJ databases">
        <authorList>
            <person name="Rincon C."/>
            <person name="Sanders R I."/>
            <person name="Robbins C."/>
            <person name="Chaturvedi A."/>
        </authorList>
    </citation>
    <scope>NUCLEOTIDE SEQUENCE</scope>
    <source>
        <strain evidence="3">CHB12</strain>
    </source>
</reference>
<evidence type="ECO:0000313" key="5">
    <source>
        <dbReference type="Proteomes" id="UP000684084"/>
    </source>
</evidence>
<evidence type="ECO:0000313" key="2">
    <source>
        <dbReference type="EMBL" id="CAB5382398.1"/>
    </source>
</evidence>
<gene>
    <name evidence="2" type="ORF">CHRIB12_LOCUS17953</name>
    <name evidence="3" type="ORF">CHRIB12_LOCUS18429</name>
    <name evidence="4" type="ORF">CHRIB12_LOCUS24246</name>
    <name evidence="1" type="ORF">CHRIB12_LOCUS6014</name>
</gene>